<evidence type="ECO:0000256" key="1">
    <source>
        <dbReference type="ARBA" id="ARBA00004651"/>
    </source>
</evidence>
<reference evidence="9 10" key="1">
    <citation type="submission" date="2016-10" db="EMBL/GenBank/DDBJ databases">
        <authorList>
            <person name="de Groot N.N."/>
        </authorList>
    </citation>
    <scope>NUCLEOTIDE SEQUENCE [LARGE SCALE GENOMIC DNA]</scope>
    <source>
        <strain evidence="9 10">47C3B</strain>
    </source>
</reference>
<dbReference type="AlphaFoldDB" id="A0A1G7B2P4"/>
<evidence type="ECO:0000259" key="8">
    <source>
        <dbReference type="Pfam" id="PF12704"/>
    </source>
</evidence>
<dbReference type="Pfam" id="PF02687">
    <property type="entry name" value="FtsX"/>
    <property type="match status" value="2"/>
</dbReference>
<dbReference type="EMBL" id="FNAI01000004">
    <property type="protein sequence ID" value="SDE21212.1"/>
    <property type="molecule type" value="Genomic_DNA"/>
</dbReference>
<sequence>MQISAYVHFEKRFDKMYPDSNNIYRVESQFYRSGELTDSWATATNGYAKAMYDNLPGISSYARISWNDNERVVRYQNIKCREQRVCFADSNFISFFGLPLLKGEASSVLKEVNSVVISASEAKKYFGNADAAVGKMMQLSSRFNSYNCMVTGVFKDLPANSTLQFNMLVSWATSPAWVKEFWYQHENYTFLKLKPGATAAGIEQKFPALAERFKTEAPLKELKWSVKLVPLANIHLNTAKPYEMEAKGNRQAVNFLAIMAYGILLIACINYINLATTKSVDRAREIGIRKVNGAHTSQLIFQFFIESFIINLISLGVAALLVIFIRSLLQQISGDSQTYRLLIDVGLIIKVVLVFIGSIFLSGIYPATVLSRLQPIKVLKGRFAFSKSGVWLRKAMVSFQFAASLLLLADTFAVYRQLSYMSSKETGINLKQTVVIKAPSNTNNYIQKVNSFKNRATGVAGVKGISVSGAVPGKQIGMAAACRRYGTSKTDERTYEMLRVDFDFMKMYKLQLITGRGYDAANSGDSTTVVLNEAAVKQFGFKSPEDAVGKKIWIESLDKEPNEVIGVIKDYHQQSLKESYMATVLFMDPKLTWVPLKFISVQIDQAQMAASNDTLGRLWKDIFPEFSFDYFFLDDFYAKQYEQDIHFGEVFMLFSCMAIVIACLGLFGLTAYSTARRKKEIGVRKVLGASAQSIIQLLTNDMLKLILLASVVALPVAAVLIYQWLQGYAFRVQITWWQLVLPIAILMLISFSATIYLTYKAALTNPVKTLRDE</sequence>
<dbReference type="Pfam" id="PF12704">
    <property type="entry name" value="MacB_PCD"/>
    <property type="match status" value="2"/>
</dbReference>
<keyword evidence="3 6" id="KW-0812">Transmembrane</keyword>
<evidence type="ECO:0000256" key="5">
    <source>
        <dbReference type="ARBA" id="ARBA00023136"/>
    </source>
</evidence>
<accession>A0A1G7B2P4</accession>
<evidence type="ECO:0000313" key="9">
    <source>
        <dbReference type="EMBL" id="SDE21212.1"/>
    </source>
</evidence>
<feature type="domain" description="MacB-like periplasmic core" evidence="8">
    <location>
        <begin position="465"/>
        <end position="603"/>
    </location>
</feature>
<evidence type="ECO:0000313" key="10">
    <source>
        <dbReference type="Proteomes" id="UP000199072"/>
    </source>
</evidence>
<feature type="transmembrane region" description="Helical" evidence="6">
    <location>
        <begin position="341"/>
        <end position="365"/>
    </location>
</feature>
<feature type="transmembrane region" description="Helical" evidence="6">
    <location>
        <begin position="705"/>
        <end position="725"/>
    </location>
</feature>
<feature type="transmembrane region" description="Helical" evidence="6">
    <location>
        <begin position="650"/>
        <end position="672"/>
    </location>
</feature>
<dbReference type="GO" id="GO:0005886">
    <property type="term" value="C:plasma membrane"/>
    <property type="evidence" value="ECO:0007669"/>
    <property type="project" value="UniProtKB-SubCell"/>
</dbReference>
<evidence type="ECO:0000256" key="4">
    <source>
        <dbReference type="ARBA" id="ARBA00022989"/>
    </source>
</evidence>
<evidence type="ECO:0000256" key="3">
    <source>
        <dbReference type="ARBA" id="ARBA00022692"/>
    </source>
</evidence>
<protein>
    <submittedName>
        <fullName evidence="9">Putative ABC transport system permease protein</fullName>
    </submittedName>
</protein>
<feature type="transmembrane region" description="Helical" evidence="6">
    <location>
        <begin position="252"/>
        <end position="272"/>
    </location>
</feature>
<dbReference type="PANTHER" id="PTHR30572:SF18">
    <property type="entry name" value="ABC-TYPE MACROLIDE FAMILY EXPORT SYSTEM PERMEASE COMPONENT 2"/>
    <property type="match status" value="1"/>
</dbReference>
<dbReference type="OrthoDB" id="1451596at2"/>
<dbReference type="InterPro" id="IPR025857">
    <property type="entry name" value="MacB_PCD"/>
</dbReference>
<feature type="domain" description="ABC3 transporter permease C-terminal" evidence="7">
    <location>
        <begin position="652"/>
        <end position="766"/>
    </location>
</feature>
<dbReference type="RefSeq" id="WP_091149562.1">
    <property type="nucleotide sequence ID" value="NZ_FNAI01000004.1"/>
</dbReference>
<keyword evidence="4 6" id="KW-1133">Transmembrane helix</keyword>
<evidence type="ECO:0000259" key="7">
    <source>
        <dbReference type="Pfam" id="PF02687"/>
    </source>
</evidence>
<keyword evidence="5 6" id="KW-0472">Membrane</keyword>
<organism evidence="9 10">
    <name type="scientific">Mucilaginibacter pineti</name>
    <dbReference type="NCBI Taxonomy" id="1391627"/>
    <lineage>
        <taxon>Bacteria</taxon>
        <taxon>Pseudomonadati</taxon>
        <taxon>Bacteroidota</taxon>
        <taxon>Sphingobacteriia</taxon>
        <taxon>Sphingobacteriales</taxon>
        <taxon>Sphingobacteriaceae</taxon>
        <taxon>Mucilaginibacter</taxon>
    </lineage>
</organism>
<dbReference type="InterPro" id="IPR050250">
    <property type="entry name" value="Macrolide_Exporter_MacB"/>
</dbReference>
<feature type="transmembrane region" description="Helical" evidence="6">
    <location>
        <begin position="308"/>
        <end position="329"/>
    </location>
</feature>
<gene>
    <name evidence="9" type="ORF">SAMN05216464_104371</name>
</gene>
<feature type="transmembrane region" description="Helical" evidence="6">
    <location>
        <begin position="737"/>
        <end position="759"/>
    </location>
</feature>
<keyword evidence="2" id="KW-1003">Cell membrane</keyword>
<dbReference type="GO" id="GO:0022857">
    <property type="term" value="F:transmembrane transporter activity"/>
    <property type="evidence" value="ECO:0007669"/>
    <property type="project" value="TreeGrafter"/>
</dbReference>
<proteinExistence type="predicted"/>
<evidence type="ECO:0000256" key="2">
    <source>
        <dbReference type="ARBA" id="ARBA00022475"/>
    </source>
</evidence>
<feature type="domain" description="MacB-like periplasmic core" evidence="8">
    <location>
        <begin position="7"/>
        <end position="206"/>
    </location>
</feature>
<dbReference type="PANTHER" id="PTHR30572">
    <property type="entry name" value="MEMBRANE COMPONENT OF TRANSPORTER-RELATED"/>
    <property type="match status" value="1"/>
</dbReference>
<dbReference type="InterPro" id="IPR003838">
    <property type="entry name" value="ABC3_permease_C"/>
</dbReference>
<feature type="domain" description="ABC3 transporter permease C-terminal" evidence="7">
    <location>
        <begin position="258"/>
        <end position="375"/>
    </location>
</feature>
<evidence type="ECO:0000256" key="6">
    <source>
        <dbReference type="SAM" id="Phobius"/>
    </source>
</evidence>
<dbReference type="Proteomes" id="UP000199072">
    <property type="component" value="Unassembled WGS sequence"/>
</dbReference>
<keyword evidence="10" id="KW-1185">Reference proteome</keyword>
<dbReference type="STRING" id="1391627.SAMN05216464_104371"/>
<comment type="subcellular location">
    <subcellularLocation>
        <location evidence="1">Cell membrane</location>
        <topology evidence="1">Multi-pass membrane protein</topology>
    </subcellularLocation>
</comment>
<name>A0A1G7B2P4_9SPHI</name>